<accession>A0A0L8VAX7</accession>
<dbReference type="OrthoDB" id="1122261at2"/>
<reference evidence="3" key="1">
    <citation type="submission" date="2015-07" db="EMBL/GenBank/DDBJ databases">
        <title>Genome sequencing of Sunxiuqinia dokdonensis strain SK.</title>
        <authorList>
            <person name="Ahn S."/>
            <person name="Kim B.-C."/>
        </authorList>
    </citation>
    <scope>NUCLEOTIDE SEQUENCE [LARGE SCALE GENOMIC DNA]</scope>
    <source>
        <strain evidence="3">SK</strain>
    </source>
</reference>
<proteinExistence type="predicted"/>
<keyword evidence="1" id="KW-0812">Transmembrane</keyword>
<evidence type="ECO:0000313" key="3">
    <source>
        <dbReference type="Proteomes" id="UP000036958"/>
    </source>
</evidence>
<evidence type="ECO:0000256" key="1">
    <source>
        <dbReference type="SAM" id="Phobius"/>
    </source>
</evidence>
<organism evidence="2 3">
    <name type="scientific">Sunxiuqinia dokdonensis</name>
    <dbReference type="NCBI Taxonomy" id="1409788"/>
    <lineage>
        <taxon>Bacteria</taxon>
        <taxon>Pseudomonadati</taxon>
        <taxon>Bacteroidota</taxon>
        <taxon>Bacteroidia</taxon>
        <taxon>Marinilabiliales</taxon>
        <taxon>Prolixibacteraceae</taxon>
        <taxon>Sunxiuqinia</taxon>
    </lineage>
</organism>
<gene>
    <name evidence="2" type="ORF">NC99_15840</name>
</gene>
<dbReference type="Proteomes" id="UP000036958">
    <property type="component" value="Unassembled WGS sequence"/>
</dbReference>
<dbReference type="STRING" id="1409788.NC99_15840"/>
<evidence type="ECO:0000313" key="2">
    <source>
        <dbReference type="EMBL" id="KOH45599.1"/>
    </source>
</evidence>
<keyword evidence="1" id="KW-1133">Transmembrane helix</keyword>
<dbReference type="RefSeq" id="WP_053181542.1">
    <property type="nucleotide sequence ID" value="NZ_LGIA01000094.1"/>
</dbReference>
<keyword evidence="1" id="KW-0472">Membrane</keyword>
<comment type="caution">
    <text evidence="2">The sequence shown here is derived from an EMBL/GenBank/DDBJ whole genome shotgun (WGS) entry which is preliminary data.</text>
</comment>
<keyword evidence="3" id="KW-1185">Reference proteome</keyword>
<name>A0A0L8VAX7_9BACT</name>
<protein>
    <submittedName>
        <fullName evidence="2">Uncharacterized protein</fullName>
    </submittedName>
</protein>
<sequence>MFGIDQISWGQFTRFVLTIILLWYLGLLLVYFFQKKRKLTPRLFEDDGAELNQPAMLEPISVSSQDLPPAMLPFVPITTVFLSVSYYEEMGMDDGFSLDQFQNSKDPLPPEVMDQIQFQQ</sequence>
<feature type="transmembrane region" description="Helical" evidence="1">
    <location>
        <begin position="12"/>
        <end position="33"/>
    </location>
</feature>
<dbReference type="AlphaFoldDB" id="A0A0L8VAX7"/>
<dbReference type="EMBL" id="LGIA01000094">
    <property type="protein sequence ID" value="KOH45599.1"/>
    <property type="molecule type" value="Genomic_DNA"/>
</dbReference>